<protein>
    <submittedName>
        <fullName evidence="1">Uncharacterized protein</fullName>
    </submittedName>
</protein>
<sequence length="146" mass="16232">MLTTHDVHHHQCSLVLIANGARRSWRSAPLVFITDEAHQSCPPWRSLPIALADSSHQFLPSSSLVGLAAHILFADGAHWSRRPWSSSLTLLTDLVACGAYLPRRSPTLTAPTRPLTLAFSLTWHPYWAMTCHMACAPKRGTEMHDM</sequence>
<gene>
    <name evidence="1" type="ORF">LTRI10_LOCUS51000</name>
</gene>
<keyword evidence="2" id="KW-1185">Reference proteome</keyword>
<evidence type="ECO:0000313" key="2">
    <source>
        <dbReference type="Proteomes" id="UP001497516"/>
    </source>
</evidence>
<evidence type="ECO:0000313" key="1">
    <source>
        <dbReference type="EMBL" id="CAL1411657.1"/>
    </source>
</evidence>
<accession>A0AAV2GN09</accession>
<dbReference type="AlphaFoldDB" id="A0AAV2GN09"/>
<name>A0AAV2GN09_9ROSI</name>
<reference evidence="1 2" key="1">
    <citation type="submission" date="2024-04" db="EMBL/GenBank/DDBJ databases">
        <authorList>
            <person name="Fracassetti M."/>
        </authorList>
    </citation>
    <scope>NUCLEOTIDE SEQUENCE [LARGE SCALE GENOMIC DNA]</scope>
</reference>
<organism evidence="1 2">
    <name type="scientific">Linum trigynum</name>
    <dbReference type="NCBI Taxonomy" id="586398"/>
    <lineage>
        <taxon>Eukaryota</taxon>
        <taxon>Viridiplantae</taxon>
        <taxon>Streptophyta</taxon>
        <taxon>Embryophyta</taxon>
        <taxon>Tracheophyta</taxon>
        <taxon>Spermatophyta</taxon>
        <taxon>Magnoliopsida</taxon>
        <taxon>eudicotyledons</taxon>
        <taxon>Gunneridae</taxon>
        <taxon>Pentapetalae</taxon>
        <taxon>rosids</taxon>
        <taxon>fabids</taxon>
        <taxon>Malpighiales</taxon>
        <taxon>Linaceae</taxon>
        <taxon>Linum</taxon>
    </lineage>
</organism>
<dbReference type="Proteomes" id="UP001497516">
    <property type="component" value="Chromosome 9"/>
</dbReference>
<proteinExistence type="predicted"/>
<dbReference type="EMBL" id="OZ034822">
    <property type="protein sequence ID" value="CAL1411657.1"/>
    <property type="molecule type" value="Genomic_DNA"/>
</dbReference>